<dbReference type="Proteomes" id="UP000321408">
    <property type="component" value="Chromosome"/>
</dbReference>
<gene>
    <name evidence="1" type="ORF">DSAG12_00443</name>
</gene>
<evidence type="ECO:0000313" key="1">
    <source>
        <dbReference type="EMBL" id="QEE14630.1"/>
    </source>
</evidence>
<dbReference type="AlphaFoldDB" id="A0A5B9D714"/>
<proteinExistence type="predicted"/>
<protein>
    <recommendedName>
        <fullName evidence="3">SCP2 domain-containing protein</fullName>
    </recommendedName>
</protein>
<dbReference type="RefSeq" id="WP_147661579.1">
    <property type="nucleotide sequence ID" value="NZ_CP042905.2"/>
</dbReference>
<sequence>MMEKNEIENLSNSFKQIVSCAIEEKKEIPKWKKKLQKDLKVSFKLHVYPTEFLYISLILKDGGYTLKNEEIDDYDFQIQAKPEDLMWYSAGNYSLMKMTLTKNDFGHFRWELKKGGRNLFSLLMIANLLLYQ</sequence>
<accession>A0A5B9D714</accession>
<evidence type="ECO:0000313" key="2">
    <source>
        <dbReference type="Proteomes" id="UP000321408"/>
    </source>
</evidence>
<keyword evidence="2" id="KW-1185">Reference proteome</keyword>
<dbReference type="KEGG" id="psyt:DSAG12_00443"/>
<reference evidence="1 2" key="2">
    <citation type="journal article" date="2024" name="Int. J. Syst. Evol. Microbiol.">
        <title>Promethearchaeum syntrophicum gen. nov., sp. nov., an anaerobic, obligately syntrophic archaeon, the first isolate of the lineage 'Asgard' archaea, and proposal of the new archaeal phylum Promethearchaeota phyl. nov. and kingdom Promethearchaeati regn. nov.</title>
        <authorList>
            <person name="Imachi H."/>
            <person name="Nobu M.K."/>
            <person name="Kato S."/>
            <person name="Takaki Y."/>
            <person name="Miyazaki M."/>
            <person name="Miyata M."/>
            <person name="Ogawara M."/>
            <person name="Saito Y."/>
            <person name="Sakai S."/>
            <person name="Tahara Y.O."/>
            <person name="Takano Y."/>
            <person name="Tasumi E."/>
            <person name="Uematsu K."/>
            <person name="Yoshimura T."/>
            <person name="Itoh T."/>
            <person name="Ohkuma M."/>
            <person name="Takai K."/>
        </authorList>
    </citation>
    <scope>NUCLEOTIDE SEQUENCE [LARGE SCALE GENOMIC DNA]</scope>
    <source>
        <strain evidence="1 2">MK-D1</strain>
    </source>
</reference>
<reference evidence="1 2" key="1">
    <citation type="journal article" date="2020" name="Nature">
        <title>Isolation of an archaeon at the prokaryote-eukaryote interface.</title>
        <authorList>
            <person name="Imachi H."/>
            <person name="Nobu M.K."/>
            <person name="Nakahara N."/>
            <person name="Morono Y."/>
            <person name="Ogawara M."/>
            <person name="Takaki Y."/>
            <person name="Takano Y."/>
            <person name="Uematsu K."/>
            <person name="Ikuta T."/>
            <person name="Ito M."/>
            <person name="Matsui Y."/>
            <person name="Miyazaki M."/>
            <person name="Murata K."/>
            <person name="Saito Y."/>
            <person name="Sakai S."/>
            <person name="Song C."/>
            <person name="Tasumi E."/>
            <person name="Yamanaka Y."/>
            <person name="Yamaguchi T."/>
            <person name="Kamagata Y."/>
            <person name="Tamaki H."/>
            <person name="Takai K."/>
        </authorList>
    </citation>
    <scope>NUCLEOTIDE SEQUENCE [LARGE SCALE GENOMIC DNA]</scope>
    <source>
        <strain evidence="1 2">MK-D1</strain>
    </source>
</reference>
<dbReference type="GeneID" id="41328446"/>
<evidence type="ECO:0008006" key="3">
    <source>
        <dbReference type="Google" id="ProtNLM"/>
    </source>
</evidence>
<name>A0A5B9D714_9ARCH</name>
<dbReference type="EMBL" id="CP042905">
    <property type="protein sequence ID" value="QEE14630.1"/>
    <property type="molecule type" value="Genomic_DNA"/>
</dbReference>
<organism evidence="1 2">
    <name type="scientific">Promethearchaeum syntrophicum</name>
    <dbReference type="NCBI Taxonomy" id="2594042"/>
    <lineage>
        <taxon>Archaea</taxon>
        <taxon>Promethearchaeati</taxon>
        <taxon>Promethearchaeota</taxon>
        <taxon>Promethearchaeia</taxon>
        <taxon>Promethearchaeales</taxon>
        <taxon>Promethearchaeaceae</taxon>
        <taxon>Promethearchaeum</taxon>
    </lineage>
</organism>